<proteinExistence type="predicted"/>
<dbReference type="SUPFAM" id="SSF50630">
    <property type="entry name" value="Acid proteases"/>
    <property type="match status" value="1"/>
</dbReference>
<comment type="caution">
    <text evidence="5">The sequence shown here is derived from an EMBL/GenBank/DDBJ whole genome shotgun (WGS) entry which is preliminary data.</text>
</comment>
<keyword evidence="2" id="KW-0472">Membrane</keyword>
<feature type="domain" description="Peptidase A1" evidence="4">
    <location>
        <begin position="43"/>
        <end position="379"/>
    </location>
</feature>
<feature type="compositionally biased region" description="Polar residues" evidence="1">
    <location>
        <begin position="463"/>
        <end position="480"/>
    </location>
</feature>
<organism evidence="5 6">
    <name type="scientific">Cladophialophora chaetospira</name>
    <dbReference type="NCBI Taxonomy" id="386627"/>
    <lineage>
        <taxon>Eukaryota</taxon>
        <taxon>Fungi</taxon>
        <taxon>Dikarya</taxon>
        <taxon>Ascomycota</taxon>
        <taxon>Pezizomycotina</taxon>
        <taxon>Eurotiomycetes</taxon>
        <taxon>Chaetothyriomycetidae</taxon>
        <taxon>Chaetothyriales</taxon>
        <taxon>Herpotrichiellaceae</taxon>
        <taxon>Cladophialophora</taxon>
    </lineage>
</organism>
<feature type="signal peptide" evidence="3">
    <location>
        <begin position="1"/>
        <end position="17"/>
    </location>
</feature>
<evidence type="ECO:0000313" key="6">
    <source>
        <dbReference type="Proteomes" id="UP001172673"/>
    </source>
</evidence>
<dbReference type="PROSITE" id="PS51767">
    <property type="entry name" value="PEPTIDASE_A1"/>
    <property type="match status" value="1"/>
</dbReference>
<evidence type="ECO:0000259" key="4">
    <source>
        <dbReference type="PROSITE" id="PS51767"/>
    </source>
</evidence>
<evidence type="ECO:0000256" key="3">
    <source>
        <dbReference type="SAM" id="SignalP"/>
    </source>
</evidence>
<keyword evidence="6" id="KW-1185">Reference proteome</keyword>
<protein>
    <recommendedName>
        <fullName evidence="4">Peptidase A1 domain-containing protein</fullName>
    </recommendedName>
</protein>
<evidence type="ECO:0000256" key="1">
    <source>
        <dbReference type="SAM" id="MobiDB-lite"/>
    </source>
</evidence>
<gene>
    <name evidence="5" type="ORF">H2200_010717</name>
</gene>
<name>A0AA38X0P7_9EURO</name>
<feature type="transmembrane region" description="Helical" evidence="2">
    <location>
        <begin position="417"/>
        <end position="439"/>
    </location>
</feature>
<dbReference type="EMBL" id="JAPDRK010000018">
    <property type="protein sequence ID" value="KAJ9604603.1"/>
    <property type="molecule type" value="Genomic_DNA"/>
</dbReference>
<keyword evidence="2" id="KW-1133">Transmembrane helix</keyword>
<keyword evidence="3" id="KW-0732">Signal</keyword>
<evidence type="ECO:0000256" key="2">
    <source>
        <dbReference type="SAM" id="Phobius"/>
    </source>
</evidence>
<dbReference type="Proteomes" id="UP001172673">
    <property type="component" value="Unassembled WGS sequence"/>
</dbReference>
<dbReference type="AlphaFoldDB" id="A0AA38X0P7"/>
<feature type="chain" id="PRO_5041278348" description="Peptidase A1 domain-containing protein" evidence="3">
    <location>
        <begin position="18"/>
        <end position="734"/>
    </location>
</feature>
<accession>A0AA38X0P7</accession>
<dbReference type="InterPro" id="IPR021109">
    <property type="entry name" value="Peptidase_aspartic_dom_sf"/>
</dbReference>
<dbReference type="Gene3D" id="2.40.70.10">
    <property type="entry name" value="Acid Proteases"/>
    <property type="match status" value="2"/>
</dbReference>
<keyword evidence="2" id="KW-0812">Transmembrane</keyword>
<dbReference type="Pfam" id="PF00026">
    <property type="entry name" value="Asp"/>
    <property type="match status" value="1"/>
</dbReference>
<evidence type="ECO:0000313" key="5">
    <source>
        <dbReference type="EMBL" id="KAJ9604603.1"/>
    </source>
</evidence>
<sequence>MATVVGALVLLFSVVTAQNSCGIVPIYVDFHDRAIDGGITEQYGLFTGIGFPVSQNLSTWPSLSNNETTVASLDYCSGSPFNDCLDHAHGYYSPDLSQNYSSSSSYQRLDDYGSIPATIVETALDTYNLFTHYFDPSPPNITRVPNYPVTVLSNYSSSFTPWFSPAGLLGLGPDSTLLDHLYNSQLISSRSFGLYMGTAYEQSNGAINGSLTLGGYDSGRLDSDIHNFTISPTSPISASSPFKISVQQMTLTDESSGQTTNLLNSSFDAHITTLQYHLNLPGNVLRQFSSATGAMPSDDDLNVLRLPDGFNSKLTITLDSGLEITYDPEWLKNVSNNSPISTSTISDNATTTPVSLFGTAFLSNVYFIANYDSTPPTFHLANALPHAPYVMTQSLCPNTVPVAAKTHKISSFAASGMTGAILGGVIGGIGLTFAAFWLFRKYMQRRMWREQARQNMKGKGVDNESTFSGKGKGSPSTLASETERGNSSEMATFAFDFNSQQHQSYANYLNNAAQEPRPQTKSSISRTYSQFVKQISRENIASSRENLALNAAPPSRTQTPLETQALPNPSFQPQVDANGVSPMSQHAPSLPPIPTTRALPTIQYARPLTRSDTFETPITPATGVPLLFPNETPRDPVIQTLKHGPFHPLTLTHSHTSFEDNVTGAYPLGANRGGGNDEDTSFRARQAKVTPGGLNLNVQTEFAPPPRSVTDRIARKAVAGPKKEGLLKKVFPPS</sequence>
<reference evidence="5" key="1">
    <citation type="submission" date="2022-10" db="EMBL/GenBank/DDBJ databases">
        <title>Culturing micro-colonial fungi from biological soil crusts in the Mojave desert and describing Neophaeococcomyces mojavensis, and introducing the new genera and species Taxawa tesnikishii.</title>
        <authorList>
            <person name="Kurbessoian T."/>
            <person name="Stajich J.E."/>
        </authorList>
    </citation>
    <scope>NUCLEOTIDE SEQUENCE</scope>
    <source>
        <strain evidence="5">TK_41</strain>
    </source>
</reference>
<dbReference type="InterPro" id="IPR033121">
    <property type="entry name" value="PEPTIDASE_A1"/>
</dbReference>
<feature type="region of interest" description="Disordered" evidence="1">
    <location>
        <begin position="453"/>
        <end position="485"/>
    </location>
</feature>